<keyword evidence="1" id="KW-0472">Membrane</keyword>
<dbReference type="EMBL" id="RXGA01000003">
    <property type="protein sequence ID" value="RWX73115.1"/>
    <property type="molecule type" value="Genomic_DNA"/>
</dbReference>
<evidence type="ECO:0008006" key="4">
    <source>
        <dbReference type="Google" id="ProtNLM"/>
    </source>
</evidence>
<evidence type="ECO:0000256" key="1">
    <source>
        <dbReference type="SAM" id="Phobius"/>
    </source>
</evidence>
<feature type="transmembrane region" description="Helical" evidence="1">
    <location>
        <begin position="261"/>
        <end position="288"/>
    </location>
</feature>
<gene>
    <name evidence="2" type="ORF">Metus_1089</name>
</gene>
<name>A0A3S3RMG1_METS7</name>
<feature type="transmembrane region" description="Helical" evidence="1">
    <location>
        <begin position="196"/>
        <end position="215"/>
    </location>
</feature>
<dbReference type="AlphaFoldDB" id="A0A3S3RMG1"/>
<reference evidence="2 3" key="1">
    <citation type="submission" date="2018-12" db="EMBL/GenBank/DDBJ databases">
        <title>The complete genome of the methanogenic archaea of the candidate phylum Verstraetearchaeota, obtained from the metagenome of underground thermal water.</title>
        <authorList>
            <person name="Kadnikov V.V."/>
            <person name="Mardanov A.V."/>
            <person name="Beletsky A.V."/>
            <person name="Karnachuk O.V."/>
            <person name="Ravin N.V."/>
        </authorList>
    </citation>
    <scope>NUCLEOTIDE SEQUENCE [LARGE SCALE GENOMIC DNA]</scope>
    <source>
        <strain evidence="2">Ch88</strain>
    </source>
</reference>
<dbReference type="InterPro" id="IPR036249">
    <property type="entry name" value="Thioredoxin-like_sf"/>
</dbReference>
<feature type="transmembrane region" description="Helical" evidence="1">
    <location>
        <begin position="300"/>
        <end position="322"/>
    </location>
</feature>
<sequence>MENNFMKKTFAALLFVAAIVLGVSFVGSAHSSVDAKDVHQCIYFFYSKGCHSCVEADNYIKTVEAKYPLLEVVRYEISNKTNYALLIEFYNSRNIGTYRWPVVFIGNEILPGKEEIQSRLEPLLENKTGWVCPSPNASVPPYPGDEQHSEGTPIAVIAGMAFADSMNPCAITVLLLLIAAIGASTAGTWKIGGAYIAGNFVAYLTIGLGLFAFLHQFEMPAYLNKIIGGAAIALAIYTLFSKIPAQSRPVVKKLINKSTTAPLSFLAGAAISAVELPCTGGPYFLALALMTQYDMGSAEVIAYLLFYNLIFVAPLVAVLVLWGRGIAPKIPKSHIRIVSAALLFSVGMIILLI</sequence>
<evidence type="ECO:0000313" key="3">
    <source>
        <dbReference type="Proteomes" id="UP000288215"/>
    </source>
</evidence>
<feature type="transmembrane region" description="Helical" evidence="1">
    <location>
        <begin position="334"/>
        <end position="352"/>
    </location>
</feature>
<dbReference type="Gene3D" id="3.40.30.10">
    <property type="entry name" value="Glutaredoxin"/>
    <property type="match status" value="1"/>
</dbReference>
<keyword evidence="1" id="KW-0812">Transmembrane</keyword>
<comment type="caution">
    <text evidence="2">The sequence shown here is derived from an EMBL/GenBank/DDBJ whole genome shotgun (WGS) entry which is preliminary data.</text>
</comment>
<accession>A0A3S3RMG1</accession>
<proteinExistence type="predicted"/>
<feature type="transmembrane region" description="Helical" evidence="1">
    <location>
        <begin position="221"/>
        <end position="240"/>
    </location>
</feature>
<organism evidence="2 3">
    <name type="scientific">Methanosuratincola subterraneus</name>
    <dbReference type="NCBI Taxonomy" id="2593994"/>
    <lineage>
        <taxon>Archaea</taxon>
        <taxon>Thermoproteota</taxon>
        <taxon>Methanosuratincolia</taxon>
        <taxon>Candidatus Methanomethylicales</taxon>
        <taxon>Candidatus Methanomethylicaceae</taxon>
        <taxon>Candidatus Methanosuratincola (ex Vanwonterghem et al. 2016)</taxon>
    </lineage>
</organism>
<dbReference type="Proteomes" id="UP000288215">
    <property type="component" value="Unassembled WGS sequence"/>
</dbReference>
<keyword evidence="1" id="KW-1133">Transmembrane helix</keyword>
<protein>
    <recommendedName>
        <fullName evidence="4">Cytochrome C biogenesis protein transmembrane domain-containing protein</fullName>
    </recommendedName>
</protein>
<evidence type="ECO:0000313" key="2">
    <source>
        <dbReference type="EMBL" id="RWX73115.1"/>
    </source>
</evidence>
<dbReference type="SUPFAM" id="SSF52833">
    <property type="entry name" value="Thioredoxin-like"/>
    <property type="match status" value="1"/>
</dbReference>